<dbReference type="InterPro" id="IPR037066">
    <property type="entry name" value="Plug_dom_sf"/>
</dbReference>
<keyword evidence="2 7" id="KW-0813">Transport</keyword>
<dbReference type="NCBIfam" id="TIGR04056">
    <property type="entry name" value="OMP_RagA_SusC"/>
    <property type="match status" value="1"/>
</dbReference>
<evidence type="ECO:0000256" key="8">
    <source>
        <dbReference type="SAM" id="SignalP"/>
    </source>
</evidence>
<keyword evidence="6 7" id="KW-0998">Cell outer membrane</keyword>
<gene>
    <name evidence="10" type="ORF">FYJ73_12790</name>
</gene>
<organism evidence="10 11">
    <name type="scientific">Hallella mizrahii</name>
    <dbReference type="NCBI Taxonomy" id="2606637"/>
    <lineage>
        <taxon>Bacteria</taxon>
        <taxon>Pseudomonadati</taxon>
        <taxon>Bacteroidota</taxon>
        <taxon>Bacteroidia</taxon>
        <taxon>Bacteroidales</taxon>
        <taxon>Prevotellaceae</taxon>
        <taxon>Hallella</taxon>
    </lineage>
</organism>
<dbReference type="AlphaFoldDB" id="A0A7K0KI77"/>
<evidence type="ECO:0000256" key="2">
    <source>
        <dbReference type="ARBA" id="ARBA00022448"/>
    </source>
</evidence>
<dbReference type="SUPFAM" id="SSF49464">
    <property type="entry name" value="Carboxypeptidase regulatory domain-like"/>
    <property type="match status" value="1"/>
</dbReference>
<reference evidence="10 11" key="1">
    <citation type="submission" date="2019-08" db="EMBL/GenBank/DDBJ databases">
        <title>In-depth cultivation of the pig gut microbiome towards novel bacterial diversity and tailored functional studies.</title>
        <authorList>
            <person name="Wylensek D."/>
            <person name="Hitch T.C.A."/>
            <person name="Clavel T."/>
        </authorList>
    </citation>
    <scope>NUCLEOTIDE SEQUENCE [LARGE SCALE GENOMIC DNA]</scope>
    <source>
        <strain evidence="10 11">LKV-178-WT-2A</strain>
    </source>
</reference>
<evidence type="ECO:0000259" key="9">
    <source>
        <dbReference type="Pfam" id="PF07715"/>
    </source>
</evidence>
<dbReference type="PROSITE" id="PS52016">
    <property type="entry name" value="TONB_DEPENDENT_REC_3"/>
    <property type="match status" value="1"/>
</dbReference>
<protein>
    <submittedName>
        <fullName evidence="10">TonB-dependent receptor</fullName>
    </submittedName>
</protein>
<dbReference type="SUPFAM" id="SSF56935">
    <property type="entry name" value="Porins"/>
    <property type="match status" value="1"/>
</dbReference>
<dbReference type="RefSeq" id="WP_154535118.1">
    <property type="nucleotide sequence ID" value="NZ_VUNG01000041.1"/>
</dbReference>
<feature type="domain" description="TonB-dependent receptor plug" evidence="9">
    <location>
        <begin position="118"/>
        <end position="222"/>
    </location>
</feature>
<evidence type="ECO:0000256" key="1">
    <source>
        <dbReference type="ARBA" id="ARBA00004571"/>
    </source>
</evidence>
<proteinExistence type="inferred from homology"/>
<dbReference type="GO" id="GO:0009279">
    <property type="term" value="C:cell outer membrane"/>
    <property type="evidence" value="ECO:0007669"/>
    <property type="project" value="UniProtKB-SubCell"/>
</dbReference>
<dbReference type="InterPro" id="IPR036942">
    <property type="entry name" value="Beta-barrel_TonB_sf"/>
</dbReference>
<dbReference type="InterPro" id="IPR008969">
    <property type="entry name" value="CarboxyPept-like_regulatory"/>
</dbReference>
<accession>A0A7K0KI77</accession>
<dbReference type="Pfam" id="PF13715">
    <property type="entry name" value="CarbopepD_reg_2"/>
    <property type="match status" value="1"/>
</dbReference>
<keyword evidence="8" id="KW-0732">Signal</keyword>
<feature type="signal peptide" evidence="8">
    <location>
        <begin position="1"/>
        <end position="26"/>
    </location>
</feature>
<dbReference type="InterPro" id="IPR023996">
    <property type="entry name" value="TonB-dep_OMP_SusC/RagA"/>
</dbReference>
<evidence type="ECO:0000256" key="3">
    <source>
        <dbReference type="ARBA" id="ARBA00022452"/>
    </source>
</evidence>
<evidence type="ECO:0000256" key="6">
    <source>
        <dbReference type="ARBA" id="ARBA00023237"/>
    </source>
</evidence>
<evidence type="ECO:0000313" key="10">
    <source>
        <dbReference type="EMBL" id="MST85532.1"/>
    </source>
</evidence>
<dbReference type="EMBL" id="VUNG01000041">
    <property type="protein sequence ID" value="MST85532.1"/>
    <property type="molecule type" value="Genomic_DNA"/>
</dbReference>
<dbReference type="Gene3D" id="2.170.130.10">
    <property type="entry name" value="TonB-dependent receptor, plug domain"/>
    <property type="match status" value="1"/>
</dbReference>
<dbReference type="Proteomes" id="UP000438914">
    <property type="component" value="Unassembled WGS sequence"/>
</dbReference>
<dbReference type="Pfam" id="PF07715">
    <property type="entry name" value="Plug"/>
    <property type="match status" value="1"/>
</dbReference>
<keyword evidence="10" id="KW-0675">Receptor</keyword>
<evidence type="ECO:0000313" key="11">
    <source>
        <dbReference type="Proteomes" id="UP000438914"/>
    </source>
</evidence>
<keyword evidence="5 7" id="KW-0472">Membrane</keyword>
<evidence type="ECO:0000256" key="5">
    <source>
        <dbReference type="ARBA" id="ARBA00023136"/>
    </source>
</evidence>
<comment type="subcellular location">
    <subcellularLocation>
        <location evidence="1 7">Cell outer membrane</location>
        <topology evidence="1 7">Multi-pass membrane protein</topology>
    </subcellularLocation>
</comment>
<dbReference type="InterPro" id="IPR012910">
    <property type="entry name" value="Plug_dom"/>
</dbReference>
<comment type="caution">
    <text evidence="10">The sequence shown here is derived from an EMBL/GenBank/DDBJ whole genome shotgun (WGS) entry which is preliminary data.</text>
</comment>
<sequence length="1036" mass="113901">MQSIRMMEKKGLALFLLSLSSVAGFAQSQIKGNVKDSNGEPILGATVKVNGSKAATVTDLDGNFMVNAKPGSTITISYVGFETQTVTVKGTNLVPIVLKEDDRTLNDVVVIGYGVQKKSDLTGAVASVSGDAIKNLSTTDAGAALQGKVTGVQIINSGAPGAGAEIRVRGYGSNGNNAPLLIVDGLKVDNIQYLDPSLIQSVEVLKDAASAAIYGAEAGNGVVLITTRNGSNSGGQAHISYSLKAVNQSLGKKADLFDAPEYIAYHKYLGDITDALLESNKYNGQNTNWYNEVFNNSWSVEHNVTVEGGNNKGHILAALGILNDDGIVKGKKDVYKRFTAQLNADYKFFDWFNITSNTSVEKWSTKSLTNGYQSFLNSVVSIDPLTPAYITSLDDMPNIMRTKWESPDHGGVTTPPGFDEAHPVWYGTSKYIEEATANPLAMRDRQNASNKGINVRGTFAANLIPVKCLTITSRLGYQITQSNSHSYNGPFWLNTLSQSDQYTISAGTNTGLYYQWENFANFTKSFGKHNVNAMIGMSFTKNRTDNSSLSSADTKQILEGDAAPLFQYINFLNSNGKAKLKGSNLPTINTHLSYFGRLSYNYDQRYFFQFNIRRDAFDSSKLSKENRWGTFPSLSLGWAISNEKFFRDAVSTDAVSFLKIRGSWGRNGNVSVLNNYQWASTISVGGYYNFTDDATTAATLSNFPNPKLTWETAEQYDLGLDARFLNDRLTLGFDWYRKTTKDQLIKVHLSPELGFADAYVNSGEILNTGIDMDLGWKDHIGDLKYSVSANVSTLKNEVKKMSPMLPRYDEVGINGFNNKLCPSLETGHPMWYFRGFKYAGVDPETGGALYYNKDGQITNAPTDNDKQDLGCALPKVTYGITLNLEYKGFDFTVFGTGAAGNKIYNLMVSADRPLINGIDTYWKDSWKQKGDHSKYPDMKRVATDWTFFSSDAAIFSGAYFKFKQIQLGYTLPQRITKKFLVNALRFSVSLDDFFTITSYPGADPETSSLNSGVSRGFDNGNYPMSKKVVFGVNVTF</sequence>
<dbReference type="Gene3D" id="2.40.170.20">
    <property type="entry name" value="TonB-dependent receptor, beta-barrel domain"/>
    <property type="match status" value="1"/>
</dbReference>
<keyword evidence="3 7" id="KW-1134">Transmembrane beta strand</keyword>
<dbReference type="NCBIfam" id="TIGR04057">
    <property type="entry name" value="SusC_RagA_signa"/>
    <property type="match status" value="1"/>
</dbReference>
<keyword evidence="4 7" id="KW-0812">Transmembrane</keyword>
<feature type="chain" id="PRO_5029680970" evidence="8">
    <location>
        <begin position="27"/>
        <end position="1036"/>
    </location>
</feature>
<dbReference type="Gene3D" id="2.60.40.1120">
    <property type="entry name" value="Carboxypeptidase-like, regulatory domain"/>
    <property type="match status" value="1"/>
</dbReference>
<evidence type="ECO:0000256" key="4">
    <source>
        <dbReference type="ARBA" id="ARBA00022692"/>
    </source>
</evidence>
<keyword evidence="11" id="KW-1185">Reference proteome</keyword>
<comment type="similarity">
    <text evidence="7">Belongs to the TonB-dependent receptor family.</text>
</comment>
<dbReference type="InterPro" id="IPR039426">
    <property type="entry name" value="TonB-dep_rcpt-like"/>
</dbReference>
<name>A0A7K0KI77_9BACT</name>
<evidence type="ECO:0000256" key="7">
    <source>
        <dbReference type="PROSITE-ProRule" id="PRU01360"/>
    </source>
</evidence>
<dbReference type="InterPro" id="IPR023997">
    <property type="entry name" value="TonB-dep_OMP_SusC/RagA_CS"/>
</dbReference>